<dbReference type="VEuPathDB" id="FungiDB:RhiirA1_532910"/>
<evidence type="ECO:0000256" key="1">
    <source>
        <dbReference type="PROSITE-ProRule" id="PRU00042"/>
    </source>
</evidence>
<dbReference type="InterPro" id="IPR008538">
    <property type="entry name" value="Uma2"/>
</dbReference>
<feature type="domain" description="C2H2-type" evidence="2">
    <location>
        <begin position="254"/>
        <end position="282"/>
    </location>
</feature>
<dbReference type="EMBL" id="LLXH01000241">
    <property type="protein sequence ID" value="PKC70148.1"/>
    <property type="molecule type" value="Genomic_DNA"/>
</dbReference>
<dbReference type="Pfam" id="PF05685">
    <property type="entry name" value="Uma2"/>
    <property type="match status" value="1"/>
</dbReference>
<dbReference type="Gene3D" id="3.90.1570.10">
    <property type="entry name" value="tt1808, chain A"/>
    <property type="match status" value="1"/>
</dbReference>
<dbReference type="VEuPathDB" id="FungiDB:RhiirFUN_022874"/>
<dbReference type="InterPro" id="IPR011335">
    <property type="entry name" value="Restrct_endonuc-II-like"/>
</dbReference>
<dbReference type="PROSITE" id="PS50157">
    <property type="entry name" value="ZINC_FINGER_C2H2_2"/>
    <property type="match status" value="1"/>
</dbReference>
<proteinExistence type="predicted"/>
<dbReference type="VEuPathDB" id="FungiDB:FUN_017562"/>
<dbReference type="GO" id="GO:0006302">
    <property type="term" value="P:double-strand break repair"/>
    <property type="evidence" value="ECO:0007669"/>
    <property type="project" value="UniProtKB-ARBA"/>
</dbReference>
<reference evidence="3 4" key="2">
    <citation type="submission" date="2017-10" db="EMBL/GenBank/DDBJ databases">
        <title>Genome analyses suggest a sexual origin of heterokaryosis in a supposedly ancient asexual fungus.</title>
        <authorList>
            <person name="Corradi N."/>
            <person name="Sedzielewska K."/>
            <person name="Noel J."/>
            <person name="Charron P."/>
            <person name="Farinelli L."/>
            <person name="Marton T."/>
            <person name="Kruger M."/>
            <person name="Pelin A."/>
            <person name="Brachmann A."/>
            <person name="Corradi N."/>
        </authorList>
    </citation>
    <scope>NUCLEOTIDE SEQUENCE [LARGE SCALE GENOMIC DNA]</scope>
    <source>
        <strain evidence="3 4">A1</strain>
    </source>
</reference>
<gene>
    <name evidence="3" type="ORF">RhiirA1_532910</name>
</gene>
<organism evidence="3 4">
    <name type="scientific">Rhizophagus irregularis</name>
    <dbReference type="NCBI Taxonomy" id="588596"/>
    <lineage>
        <taxon>Eukaryota</taxon>
        <taxon>Fungi</taxon>
        <taxon>Fungi incertae sedis</taxon>
        <taxon>Mucoromycota</taxon>
        <taxon>Glomeromycotina</taxon>
        <taxon>Glomeromycetes</taxon>
        <taxon>Glomerales</taxon>
        <taxon>Glomeraceae</taxon>
        <taxon>Rhizophagus</taxon>
    </lineage>
</organism>
<keyword evidence="1" id="KW-0479">Metal-binding</keyword>
<reference evidence="3 4" key="1">
    <citation type="submission" date="2017-10" db="EMBL/GenBank/DDBJ databases">
        <title>Extensive intraspecific genome diversity in a model arbuscular mycorrhizal fungus.</title>
        <authorList>
            <person name="Chen E.C.H."/>
            <person name="Morin E."/>
            <person name="Baudet D."/>
            <person name="Noel J."/>
            <person name="Ndikumana S."/>
            <person name="Charron P."/>
            <person name="St-Onge C."/>
            <person name="Giorgi J."/>
            <person name="Grigoriev I.V."/>
            <person name="Roux C."/>
            <person name="Martin F.M."/>
            <person name="Corradi N."/>
        </authorList>
    </citation>
    <scope>NUCLEOTIDE SEQUENCE [LARGE SCALE GENOMIC DNA]</scope>
    <source>
        <strain evidence="3 4">A1</strain>
    </source>
</reference>
<dbReference type="Proteomes" id="UP000232688">
    <property type="component" value="Unassembled WGS sequence"/>
</dbReference>
<keyword evidence="1" id="KW-0863">Zinc-finger</keyword>
<evidence type="ECO:0000313" key="3">
    <source>
        <dbReference type="EMBL" id="PKC70148.1"/>
    </source>
</evidence>
<dbReference type="SUPFAM" id="SSF52980">
    <property type="entry name" value="Restriction endonuclease-like"/>
    <property type="match status" value="1"/>
</dbReference>
<dbReference type="PROSITE" id="PS00028">
    <property type="entry name" value="ZINC_FINGER_C2H2_1"/>
    <property type="match status" value="1"/>
</dbReference>
<comment type="caution">
    <text evidence="3">The sequence shown here is derived from an EMBL/GenBank/DDBJ whole genome shotgun (WGS) entry which is preliminary data.</text>
</comment>
<accession>A0A2N0S3L6</accession>
<name>A0A2N0S3L6_9GLOM</name>
<protein>
    <recommendedName>
        <fullName evidence="2">C2H2-type domain-containing protein</fullName>
    </recommendedName>
</protein>
<dbReference type="AlphaFoldDB" id="A0A2N0S3L6"/>
<dbReference type="InterPro" id="IPR013087">
    <property type="entry name" value="Znf_C2H2_type"/>
</dbReference>
<dbReference type="InterPro" id="IPR012296">
    <property type="entry name" value="Nuclease_put_TT1808"/>
</dbReference>
<sequence length="402" mass="46904">MANISKVYCEKIDLENIDLKKVYTFEEFEYINDQLKTRTIQLNGKPVNLFEYENGKLIPMPQTPYARGKVVLEIGRQLANWNIETRQNGGVTFSQGGFNFNVGGQRTILAPDVSFTPKQTDRNLNSLQNWTFQGQPFTPIFIVEVDFIETEAQFQVFDDRFRNKIFAQGTAVELGFLVSIGQDENNQLVGNIHSWRRYENSDTVHHYEHGWRDMNTTVNGQQILPGFILDVEMIEKAISKQYSGSSSSDDDTRSACPKCAETFTDNHIFMKHFRKEHALKRPPKMYINKVRPHQTTVYMLLPLPLGFYLHKHLNITQIKCSKFVTKWQPKQKIISVPKPINLRPGYDMEHVFNYRLQTDNYQYEKVVEIEKQYDHLSVIRPHETPQQWAVHIRAPLQELLSK</sequence>
<evidence type="ECO:0000259" key="2">
    <source>
        <dbReference type="PROSITE" id="PS50157"/>
    </source>
</evidence>
<dbReference type="GO" id="GO:0008270">
    <property type="term" value="F:zinc ion binding"/>
    <property type="evidence" value="ECO:0007669"/>
    <property type="project" value="UniProtKB-KW"/>
</dbReference>
<keyword evidence="1" id="KW-0862">Zinc</keyword>
<evidence type="ECO:0000313" key="4">
    <source>
        <dbReference type="Proteomes" id="UP000232688"/>
    </source>
</evidence>